<reference evidence="1" key="1">
    <citation type="submission" date="2022-10" db="EMBL/GenBank/DDBJ databases">
        <title>Characterization and whole genome sequencing of a new Roseateles species, isolated from fresh water.</title>
        <authorList>
            <person name="Guliayeva D.Y."/>
            <person name="Akhremchuk A.E."/>
            <person name="Sikolenko M.A."/>
            <person name="Valentovich L.N."/>
            <person name="Sidarenka A.V."/>
        </authorList>
    </citation>
    <scope>NUCLEOTIDE SEQUENCE</scope>
    <source>
        <strain evidence="1">BIM B-1768</strain>
    </source>
</reference>
<gene>
    <name evidence="1" type="ORF">N4261_08365</name>
</gene>
<dbReference type="Pfam" id="PF19570">
    <property type="entry name" value="DUF6088"/>
    <property type="match status" value="1"/>
</dbReference>
<organism evidence="1 2">
    <name type="scientific">Roseateles amylovorans</name>
    <dbReference type="NCBI Taxonomy" id="2978473"/>
    <lineage>
        <taxon>Bacteria</taxon>
        <taxon>Pseudomonadati</taxon>
        <taxon>Pseudomonadota</taxon>
        <taxon>Betaproteobacteria</taxon>
        <taxon>Burkholderiales</taxon>
        <taxon>Sphaerotilaceae</taxon>
        <taxon>Roseateles</taxon>
    </lineage>
</organism>
<sequence length="133" mass="14401">MNMVDRIKRSVANRNADVFVRADFKPFGSPAQVSRALADLQREGALVKLGLGVYAKAKRSVLSGKPIPVKPLEVLAPEVLKKLGVEVGASRQTREYNAGGSTQVPAGIVVSVGKQRIQRKLGFNGKLVDYERT</sequence>
<protein>
    <submittedName>
        <fullName evidence="1">DUF6088 family protein</fullName>
    </submittedName>
</protein>
<dbReference type="InterPro" id="IPR045738">
    <property type="entry name" value="DUF6088"/>
</dbReference>
<name>A0ABY6B8I8_9BURK</name>
<dbReference type="Proteomes" id="UP001064933">
    <property type="component" value="Chromosome"/>
</dbReference>
<dbReference type="RefSeq" id="WP_261759698.1">
    <property type="nucleotide sequence ID" value="NZ_CP104562.2"/>
</dbReference>
<proteinExistence type="predicted"/>
<dbReference type="EMBL" id="CP104562">
    <property type="protein sequence ID" value="UXH79880.1"/>
    <property type="molecule type" value="Genomic_DNA"/>
</dbReference>
<accession>A0ABY6B8I8</accession>
<keyword evidence="2" id="KW-1185">Reference proteome</keyword>
<evidence type="ECO:0000313" key="1">
    <source>
        <dbReference type="EMBL" id="UXH79880.1"/>
    </source>
</evidence>
<evidence type="ECO:0000313" key="2">
    <source>
        <dbReference type="Proteomes" id="UP001064933"/>
    </source>
</evidence>